<dbReference type="Pfam" id="PF13424">
    <property type="entry name" value="TPR_12"/>
    <property type="match status" value="1"/>
</dbReference>
<sequence>MATLSSIQTQSDPLFSSPPQAAAASVNRHSSLPSLSPSRRPPQAPPLASRKTRALHSQAHPLALLEDARSGFLGKLETGSRDFRALDAAVHPMVNEPQRAQTPWNYNNPFRRSELEKRVEGPRAATKSVSPPKSPDGQTPYIRRIRKRAQDRFHGGLRSARNQLADLKMLAETAKRGGRLEAAGQAYYKMGVVLDNEGSYDQAINSYTDFLNVATAEGDKQAQALAHNCLGICYYRMGDYDNAITHYNKHLQLADDPGKFIAHSNLGIVFQNMGLAEHAAIHHQHAIEYAHRLQSKTAQAVAVGNLGLSSFTQGDYNTSRVCLQYHLKSTGAPQQPLVTALMPYRPIRTLSPPPTVAPPNPKHQTQMAAHTQLGRVLCQEGKLESAADHFHRALELGKEVKDKEAVHEIKSSIGVVLGRVNFDEYRQRLLSQVLDLKEDRRNSHGNDRRLPALML</sequence>
<dbReference type="EMBL" id="CDMY01000317">
    <property type="protein sequence ID" value="CEM02087.1"/>
    <property type="molecule type" value="Genomic_DNA"/>
</dbReference>
<dbReference type="PROSITE" id="PS50005">
    <property type="entry name" value="TPR"/>
    <property type="match status" value="3"/>
</dbReference>
<dbReference type="STRING" id="1169540.A0A0G4ETY4"/>
<evidence type="ECO:0000313" key="3">
    <source>
        <dbReference type="EMBL" id="CEM02087.1"/>
    </source>
</evidence>
<feature type="region of interest" description="Disordered" evidence="2">
    <location>
        <begin position="1"/>
        <end position="56"/>
    </location>
</feature>
<dbReference type="OMA" id="KAICANQ"/>
<evidence type="ECO:0008006" key="5">
    <source>
        <dbReference type="Google" id="ProtNLM"/>
    </source>
</evidence>
<dbReference type="SUPFAM" id="SSF48452">
    <property type="entry name" value="TPR-like"/>
    <property type="match status" value="1"/>
</dbReference>
<keyword evidence="4" id="KW-1185">Reference proteome</keyword>
<feature type="region of interest" description="Disordered" evidence="2">
    <location>
        <begin position="115"/>
        <end position="139"/>
    </location>
</feature>
<keyword evidence="1" id="KW-0802">TPR repeat</keyword>
<feature type="repeat" description="TPR" evidence="1">
    <location>
        <begin position="184"/>
        <end position="217"/>
    </location>
</feature>
<dbReference type="PANTHER" id="PTHR10098">
    <property type="entry name" value="RAPSYN-RELATED"/>
    <property type="match status" value="1"/>
</dbReference>
<dbReference type="Gene3D" id="1.25.40.10">
    <property type="entry name" value="Tetratricopeptide repeat domain"/>
    <property type="match status" value="2"/>
</dbReference>
<evidence type="ECO:0000256" key="1">
    <source>
        <dbReference type="PROSITE-ProRule" id="PRU00339"/>
    </source>
</evidence>
<dbReference type="PhylomeDB" id="A0A0G4ETY4"/>
<dbReference type="InParanoid" id="A0A0G4ETY4"/>
<organism evidence="3 4">
    <name type="scientific">Vitrella brassicaformis (strain CCMP3155)</name>
    <dbReference type="NCBI Taxonomy" id="1169540"/>
    <lineage>
        <taxon>Eukaryota</taxon>
        <taxon>Sar</taxon>
        <taxon>Alveolata</taxon>
        <taxon>Colpodellida</taxon>
        <taxon>Vitrellaceae</taxon>
        <taxon>Vitrella</taxon>
    </lineage>
</organism>
<dbReference type="VEuPathDB" id="CryptoDB:Vbra_13474"/>
<protein>
    <recommendedName>
        <fullName evidence="5">MalT-like TPR region domain-containing protein</fullName>
    </recommendedName>
</protein>
<dbReference type="Proteomes" id="UP000041254">
    <property type="component" value="Unassembled WGS sequence"/>
</dbReference>
<dbReference type="OrthoDB" id="286233at2759"/>
<name>A0A0G4ETY4_VITBC</name>
<dbReference type="InterPro" id="IPR019734">
    <property type="entry name" value="TPR_rpt"/>
</dbReference>
<dbReference type="PANTHER" id="PTHR10098:SF108">
    <property type="entry name" value="TETRATRICOPEPTIDE REPEAT PROTEIN 28"/>
    <property type="match status" value="1"/>
</dbReference>
<feature type="repeat" description="TPR" evidence="1">
    <location>
        <begin position="367"/>
        <end position="400"/>
    </location>
</feature>
<gene>
    <name evidence="3" type="ORF">Vbra_13474</name>
</gene>
<dbReference type="Pfam" id="PF13176">
    <property type="entry name" value="TPR_7"/>
    <property type="match status" value="1"/>
</dbReference>
<evidence type="ECO:0000313" key="4">
    <source>
        <dbReference type="Proteomes" id="UP000041254"/>
    </source>
</evidence>
<dbReference type="AlphaFoldDB" id="A0A0G4ETY4"/>
<evidence type="ECO:0000256" key="2">
    <source>
        <dbReference type="SAM" id="MobiDB-lite"/>
    </source>
</evidence>
<accession>A0A0G4ETY4</accession>
<dbReference type="SMART" id="SM00028">
    <property type="entry name" value="TPR"/>
    <property type="match status" value="5"/>
</dbReference>
<proteinExistence type="predicted"/>
<dbReference type="InterPro" id="IPR011990">
    <property type="entry name" value="TPR-like_helical_dom_sf"/>
</dbReference>
<feature type="compositionally biased region" description="Polar residues" evidence="2">
    <location>
        <begin position="1"/>
        <end position="19"/>
    </location>
</feature>
<reference evidence="3 4" key="1">
    <citation type="submission" date="2014-11" db="EMBL/GenBank/DDBJ databases">
        <authorList>
            <person name="Zhu J."/>
            <person name="Qi W."/>
            <person name="Song R."/>
        </authorList>
    </citation>
    <scope>NUCLEOTIDE SEQUENCE [LARGE SCALE GENOMIC DNA]</scope>
</reference>
<feature type="repeat" description="TPR" evidence="1">
    <location>
        <begin position="224"/>
        <end position="257"/>
    </location>
</feature>